<dbReference type="InterPro" id="IPR019734">
    <property type="entry name" value="TPR_rpt"/>
</dbReference>
<reference evidence="2" key="5">
    <citation type="submission" date="2025-09" db="UniProtKB">
        <authorList>
            <consortium name="Ensembl"/>
        </authorList>
    </citation>
    <scope>IDENTIFICATION</scope>
</reference>
<dbReference type="Gene3D" id="1.25.40.10">
    <property type="entry name" value="Tetratricopeptide repeat domain"/>
    <property type="match status" value="2"/>
</dbReference>
<sequence length="582" mass="65448">MEDTSTEEDIESLIEGLAYIPGHFHLPLHLNEDVGGSAALRHRDTQLKRESLRAELEVEAGELQYAVRNMLGFLAYHLDEMEAAEEAFRRVCQESPGNLNAWANLAHVYERLGCEQEQGECLERVAALMGTETDEGQAECRLRTAQCLAEQAFAHPHDVDLGQDEDLQERLTAALALYNRALHYGGDLVPTEEKWSWYFKMSHCSTNTFACFAYFLFIHWLLYLYKTINSYPKDLESARLTYFNKALKLLKDTLKSDKTHLKALSWCYIGLMLEKIEEFPTVPMSVHDCGLSGSDPLSCYGSGIKLATDDAFTLNQLANVFFWSGKYEMAIGICNMALTTLPDPELNWQAYCTRAKLKVTGYVKSLERAKQSLEGSPDRQDLKEAHADLKQVLSVRPCLRTHLEMGQVFYYMGVDALQESLMVDEMAVNQALVSLAQALQCPLGTSLPELQLLRGRCLLLKGEEQNAIDCFRRALELERPGNQETVALSSLLCALLDSFLQNSADLSRCIDQLEECVQQAEGRLGAGAVKTELRRLCRERTEDVAELSRELVKRGKLGMVRRLLQTLQPPGKPSILGRSLSV</sequence>
<dbReference type="Proteomes" id="UP000314983">
    <property type="component" value="Chromosome 3"/>
</dbReference>
<reference evidence="3" key="1">
    <citation type="journal article" date="2014" name="Science">
        <title>Nonhuman genetics. Genomic basis for the convergent evolution of electric organs.</title>
        <authorList>
            <person name="Gallant J.R."/>
            <person name="Traeger L.L."/>
            <person name="Volkening J.D."/>
            <person name="Moffett H."/>
            <person name="Chen P.H."/>
            <person name="Novina C.D."/>
            <person name="Phillips G.N.Jr."/>
            <person name="Anand R."/>
            <person name="Wells G.B."/>
            <person name="Pinch M."/>
            <person name="Guth R."/>
            <person name="Unguez G.A."/>
            <person name="Albert J.S."/>
            <person name="Zakon H.H."/>
            <person name="Samanta M.P."/>
            <person name="Sussman M.R."/>
        </authorList>
    </citation>
    <scope>NUCLEOTIDE SEQUENCE [LARGE SCALE GENOMIC DNA]</scope>
</reference>
<dbReference type="OMA" id="HHRALAW"/>
<reference evidence="3" key="2">
    <citation type="journal article" date="2017" name="Sci. Adv.">
        <title>A tail of two voltages: Proteomic comparison of the three electric organs of the electric eel.</title>
        <authorList>
            <person name="Traeger L.L."/>
            <person name="Sabat G."/>
            <person name="Barrett-Wilt G.A."/>
            <person name="Wells G.B."/>
            <person name="Sussman M.R."/>
        </authorList>
    </citation>
    <scope>NUCLEOTIDE SEQUENCE [LARGE SCALE GENOMIC DNA]</scope>
</reference>
<dbReference type="STRING" id="8005.ENSEEEP00000031974"/>
<dbReference type="SMART" id="SM00028">
    <property type="entry name" value="TPR"/>
    <property type="match status" value="3"/>
</dbReference>
<reference evidence="2" key="4">
    <citation type="submission" date="2025-08" db="UniProtKB">
        <authorList>
            <consortium name="Ensembl"/>
        </authorList>
    </citation>
    <scope>IDENTIFICATION</scope>
</reference>
<dbReference type="Pfam" id="PF13432">
    <property type="entry name" value="TPR_16"/>
    <property type="match status" value="1"/>
</dbReference>
<dbReference type="SUPFAM" id="SSF48452">
    <property type="entry name" value="TPR-like"/>
    <property type="match status" value="2"/>
</dbReference>
<evidence type="ECO:0008006" key="4">
    <source>
        <dbReference type="Google" id="ProtNLM"/>
    </source>
</evidence>
<evidence type="ECO:0000313" key="2">
    <source>
        <dbReference type="Ensembl" id="ENSEEEP00000031974.2"/>
    </source>
</evidence>
<accession>A0A4W4G2U0</accession>
<keyword evidence="1" id="KW-0802">TPR repeat</keyword>
<gene>
    <name evidence="2" type="primary">TTC22</name>
</gene>
<evidence type="ECO:0000313" key="3">
    <source>
        <dbReference type="Proteomes" id="UP000314983"/>
    </source>
</evidence>
<protein>
    <recommendedName>
        <fullName evidence="4">Tetratricopeptide repeat domain 22</fullName>
    </recommendedName>
</protein>
<reference evidence="2" key="3">
    <citation type="submission" date="2020-05" db="EMBL/GenBank/DDBJ databases">
        <title>Electrophorus electricus (electric eel) genome, fEleEle1, primary haplotype.</title>
        <authorList>
            <person name="Myers G."/>
            <person name="Meyer A."/>
            <person name="Fedrigo O."/>
            <person name="Formenti G."/>
            <person name="Rhie A."/>
            <person name="Tracey A."/>
            <person name="Sims Y."/>
            <person name="Jarvis E.D."/>
        </authorList>
    </citation>
    <scope>NUCLEOTIDE SEQUENCE [LARGE SCALE GENOMIC DNA]</scope>
</reference>
<dbReference type="GeneTree" id="ENSGT00390000007658"/>
<dbReference type="PANTHER" id="PTHR16253">
    <property type="entry name" value="TETRATRICOPEPTIDE REPEAT PROTEIN 22"/>
    <property type="match status" value="1"/>
</dbReference>
<name>A0A4W4G2U0_ELEEL</name>
<feature type="repeat" description="TPR" evidence="1">
    <location>
        <begin position="448"/>
        <end position="481"/>
    </location>
</feature>
<dbReference type="AlphaFoldDB" id="A0A4W4G2U0"/>
<proteinExistence type="predicted"/>
<dbReference type="Ensembl" id="ENSEEET00000032360.2">
    <property type="protein sequence ID" value="ENSEEEP00000031974.2"/>
    <property type="gene ID" value="ENSEEEG00000015259.2"/>
</dbReference>
<dbReference type="PANTHER" id="PTHR16253:SF0">
    <property type="entry name" value="TETRATRICOPEPTIDE REPEAT PROTEIN 22"/>
    <property type="match status" value="1"/>
</dbReference>
<keyword evidence="3" id="KW-1185">Reference proteome</keyword>
<dbReference type="Pfam" id="PF13181">
    <property type="entry name" value="TPR_8"/>
    <property type="match status" value="1"/>
</dbReference>
<dbReference type="PROSITE" id="PS50005">
    <property type="entry name" value="TPR"/>
    <property type="match status" value="1"/>
</dbReference>
<dbReference type="InterPro" id="IPR011990">
    <property type="entry name" value="TPR-like_helical_dom_sf"/>
</dbReference>
<organism evidence="2 3">
    <name type="scientific">Electrophorus electricus</name>
    <name type="common">Electric eel</name>
    <name type="synonym">Gymnotus electricus</name>
    <dbReference type="NCBI Taxonomy" id="8005"/>
    <lineage>
        <taxon>Eukaryota</taxon>
        <taxon>Metazoa</taxon>
        <taxon>Chordata</taxon>
        <taxon>Craniata</taxon>
        <taxon>Vertebrata</taxon>
        <taxon>Euteleostomi</taxon>
        <taxon>Actinopterygii</taxon>
        <taxon>Neopterygii</taxon>
        <taxon>Teleostei</taxon>
        <taxon>Ostariophysi</taxon>
        <taxon>Gymnotiformes</taxon>
        <taxon>Gymnotoidei</taxon>
        <taxon>Gymnotidae</taxon>
        <taxon>Electrophorus</taxon>
    </lineage>
</organism>
<dbReference type="InterPro" id="IPR042342">
    <property type="entry name" value="TTC22"/>
</dbReference>
<evidence type="ECO:0000256" key="1">
    <source>
        <dbReference type="PROSITE-ProRule" id="PRU00339"/>
    </source>
</evidence>